<organism evidence="1 2">
    <name type="scientific">Asticcacaulis biprosthecium C19</name>
    <dbReference type="NCBI Taxonomy" id="715226"/>
    <lineage>
        <taxon>Bacteria</taxon>
        <taxon>Pseudomonadati</taxon>
        <taxon>Pseudomonadota</taxon>
        <taxon>Alphaproteobacteria</taxon>
        <taxon>Caulobacterales</taxon>
        <taxon>Caulobacteraceae</taxon>
        <taxon>Asticcacaulis</taxon>
    </lineage>
</organism>
<protein>
    <submittedName>
        <fullName evidence="1">Uncharacterized protein</fullName>
    </submittedName>
</protein>
<reference evidence="2" key="1">
    <citation type="submission" date="2011-03" db="EMBL/GenBank/DDBJ databases">
        <title>Draft genome sequence of Brevundimonas diminuta.</title>
        <authorList>
            <person name="Brown P.J.B."/>
            <person name="Buechlein A."/>
            <person name="Hemmerich C."/>
            <person name="Brun Y.V."/>
        </authorList>
    </citation>
    <scope>NUCLEOTIDE SEQUENCE [LARGE SCALE GENOMIC DNA]</scope>
    <source>
        <strain evidence="2">C19</strain>
    </source>
</reference>
<dbReference type="Proteomes" id="UP000006512">
    <property type="component" value="Unassembled WGS sequence"/>
</dbReference>
<proteinExistence type="predicted"/>
<evidence type="ECO:0000313" key="1">
    <source>
        <dbReference type="EMBL" id="EGF92843.1"/>
    </source>
</evidence>
<dbReference type="EMBL" id="GL883077">
    <property type="protein sequence ID" value="EGF92843.1"/>
    <property type="molecule type" value="Genomic_DNA"/>
</dbReference>
<dbReference type="HOGENOM" id="CLU_2950208_0_0_5"/>
<dbReference type="AlphaFoldDB" id="F4QHV6"/>
<evidence type="ECO:0000313" key="2">
    <source>
        <dbReference type="Proteomes" id="UP000006512"/>
    </source>
</evidence>
<accession>F4QHV6</accession>
<keyword evidence="2" id="KW-1185">Reference proteome</keyword>
<sequence length="59" mass="6132">MSDHLWTARLCGGGGGKSHGGGGGEELTTVHECHLRAHCNRNKKAGCGGAQPAQVYRES</sequence>
<name>F4QHV6_9CAUL</name>
<gene>
    <name evidence="1" type="ORF">ABI_12800</name>
</gene>